<dbReference type="AlphaFoldDB" id="A0A1D9QJC0"/>
<dbReference type="Gene3D" id="1.25.40.10">
    <property type="entry name" value="Tetratricopeptide repeat domain"/>
    <property type="match status" value="2"/>
</dbReference>
<dbReference type="PANTHER" id="PTHR38788:SF3">
    <property type="entry name" value="CLR5 DOMAIN-CONTAINING PROTEIN"/>
    <property type="match status" value="1"/>
</dbReference>
<dbReference type="InterPro" id="IPR011990">
    <property type="entry name" value="TPR-like_helical_dom_sf"/>
</dbReference>
<accession>A0A1D9QJC0</accession>
<name>A0A1D9QJC0_SCLS1</name>
<dbReference type="Proteomes" id="UP000177798">
    <property type="component" value="Chromosome 14"/>
</dbReference>
<protein>
    <recommendedName>
        <fullName evidence="3">MalT-like TPR region domain-containing protein</fullName>
    </recommendedName>
</protein>
<dbReference type="SUPFAM" id="SSF81901">
    <property type="entry name" value="HCP-like"/>
    <property type="match status" value="1"/>
</dbReference>
<organism evidence="1 2">
    <name type="scientific">Sclerotinia sclerotiorum (strain ATCC 18683 / 1980 / Ss-1)</name>
    <name type="common">White mold</name>
    <name type="synonym">Whetzelinia sclerotiorum</name>
    <dbReference type="NCBI Taxonomy" id="665079"/>
    <lineage>
        <taxon>Eukaryota</taxon>
        <taxon>Fungi</taxon>
        <taxon>Dikarya</taxon>
        <taxon>Ascomycota</taxon>
        <taxon>Pezizomycotina</taxon>
        <taxon>Leotiomycetes</taxon>
        <taxon>Helotiales</taxon>
        <taxon>Sclerotiniaceae</taxon>
        <taxon>Sclerotinia</taxon>
    </lineage>
</organism>
<dbReference type="EMBL" id="CP017827">
    <property type="protein sequence ID" value="APA14969.1"/>
    <property type="molecule type" value="Genomic_DNA"/>
</dbReference>
<reference evidence="2" key="1">
    <citation type="journal article" date="2017" name="Genome Biol. Evol.">
        <title>The complete genome sequence of the phytopathogenic fungus Sclerotinia sclerotiorum reveals insights into the genome architecture of broad host range pathogens.</title>
        <authorList>
            <person name="Derbyshire M."/>
            <person name="Denton-Giles M."/>
            <person name="Hegedus D."/>
            <person name="Seifbarghy S."/>
            <person name="Rollins J."/>
            <person name="van Kan J."/>
            <person name="Seidl M.F."/>
            <person name="Faino L."/>
            <person name="Mbengue M."/>
            <person name="Navaud O."/>
            <person name="Raffaele S."/>
            <person name="Hammond-Kosack K."/>
            <person name="Heard S."/>
            <person name="Oliver R."/>
        </authorList>
    </citation>
    <scope>NUCLEOTIDE SEQUENCE [LARGE SCALE GENOMIC DNA]</scope>
    <source>
        <strain evidence="2">ATCC 18683 / 1980 / Ss-1</strain>
    </source>
</reference>
<sequence length="473" mass="55324">MPKAALQLVNTPGKILLQWSPLFELDIFPTSRNTPSHLMMLPASARSIETWRIELEDWKFKLSKLRKIQSVHNSAIILCIERLIFLHNNLNFDPLELYYQLLDVRLKQVNRNDEKIIATYLDIVEELLEQGKTSEAEHLHRSLHQTIQESGSSVEQSLHIRLSYLEASILWVCGQIQEAENIIRLVIQKALRFLGPSHKITMKAFGLHGLLLGISETESYSGAEKLYRYIIQAGRSGLQNEPWSYFENIRLLIIILKDMKKFEESYTLCTNIMEQLKQTLGECHSCFRQFQCTLSGLLRAWGRLSESIELLHEMITEEDMDRDFLRVDICYELAYALHEDGNYRKAMVWYKRCLLYSTELCGRRSNHMMIMCPSEALGGCYEDLSQFEDALFLYEKLSEKLKIALTDDNPLIKEVERWINWIQYRINESVASIEENEDIIYDMSLDEIFEMEDRELDERIVKTSNQISTIKLV</sequence>
<evidence type="ECO:0000313" key="2">
    <source>
        <dbReference type="Proteomes" id="UP000177798"/>
    </source>
</evidence>
<proteinExistence type="predicted"/>
<dbReference type="PANTHER" id="PTHR38788">
    <property type="entry name" value="CLR5 DOMAIN-CONTAINING PROTEIN"/>
    <property type="match status" value="1"/>
</dbReference>
<evidence type="ECO:0000313" key="1">
    <source>
        <dbReference type="EMBL" id="APA14969.1"/>
    </source>
</evidence>
<dbReference type="OrthoDB" id="539213at2759"/>
<evidence type="ECO:0008006" key="3">
    <source>
        <dbReference type="Google" id="ProtNLM"/>
    </source>
</evidence>
<gene>
    <name evidence="1" type="ORF">sscle_14g097390</name>
</gene>
<dbReference type="VEuPathDB" id="FungiDB:sscle_14g097390"/>